<sequence length="85" mass="8681">MLSEDNDTPEAPRMRGLLTCASGTNASMLASGILFCGFAGSATSPAEEEDFNSPEETVPAASDVVAPTPIKHVAATTARAVDLKA</sequence>
<dbReference type="AlphaFoldDB" id="A0AAW5R6X6"/>
<name>A0AAW5R6X6_9HYPH</name>
<evidence type="ECO:0000313" key="1">
    <source>
        <dbReference type="EMBL" id="MCT8974847.1"/>
    </source>
</evidence>
<proteinExistence type="predicted"/>
<organism evidence="1 2">
    <name type="scientific">Microbaculum marinisediminis</name>
    <dbReference type="NCBI Taxonomy" id="2931392"/>
    <lineage>
        <taxon>Bacteria</taxon>
        <taxon>Pseudomonadati</taxon>
        <taxon>Pseudomonadota</taxon>
        <taxon>Alphaproteobacteria</taxon>
        <taxon>Hyphomicrobiales</taxon>
        <taxon>Tepidamorphaceae</taxon>
        <taxon>Microbaculum</taxon>
    </lineage>
</organism>
<dbReference type="EMBL" id="JALIDZ010000016">
    <property type="protein sequence ID" value="MCT8974847.1"/>
    <property type="molecule type" value="Genomic_DNA"/>
</dbReference>
<protein>
    <submittedName>
        <fullName evidence="1">Uncharacterized protein</fullName>
    </submittedName>
</protein>
<accession>A0AAW5R6X6</accession>
<dbReference type="Proteomes" id="UP001320898">
    <property type="component" value="Unassembled WGS sequence"/>
</dbReference>
<reference evidence="1 2" key="1">
    <citation type="submission" date="2022-04" db="EMBL/GenBank/DDBJ databases">
        <authorList>
            <person name="Ye Y.-Q."/>
            <person name="Du Z.-J."/>
        </authorList>
    </citation>
    <scope>NUCLEOTIDE SEQUENCE [LARGE SCALE GENOMIC DNA]</scope>
    <source>
        <strain evidence="1 2">A6E488</strain>
    </source>
</reference>
<evidence type="ECO:0000313" key="2">
    <source>
        <dbReference type="Proteomes" id="UP001320898"/>
    </source>
</evidence>
<keyword evidence="2" id="KW-1185">Reference proteome</keyword>
<gene>
    <name evidence="1" type="ORF">MUB46_23565</name>
</gene>
<comment type="caution">
    <text evidence="1">The sequence shown here is derived from an EMBL/GenBank/DDBJ whole genome shotgun (WGS) entry which is preliminary data.</text>
</comment>